<dbReference type="HOGENOM" id="CLU_097790_2_0_9"/>
<name>A6TPZ2_ALKMQ</name>
<dbReference type="STRING" id="293826.Amet_2100"/>
<dbReference type="KEGG" id="amt:Amet_2100"/>
<dbReference type="RefSeq" id="WP_012063240.1">
    <property type="nucleotide sequence ID" value="NC_009633.1"/>
</dbReference>
<dbReference type="Pfam" id="PF10050">
    <property type="entry name" value="DUF2284"/>
    <property type="match status" value="1"/>
</dbReference>
<dbReference type="InterPro" id="IPR019271">
    <property type="entry name" value="DUF2284_metal-binding"/>
</dbReference>
<reference evidence="2" key="1">
    <citation type="journal article" date="2016" name="Genome Announc.">
        <title>Complete genome sequence of Alkaliphilus metalliredigens strain QYMF, an alkaliphilic and metal-reducing bacterium isolated from borax-contaminated leachate ponds.</title>
        <authorList>
            <person name="Hwang C."/>
            <person name="Copeland A."/>
            <person name="Lucas S."/>
            <person name="Lapidus A."/>
            <person name="Barry K."/>
            <person name="Detter J.C."/>
            <person name="Glavina Del Rio T."/>
            <person name="Hammon N."/>
            <person name="Israni S."/>
            <person name="Dalin E."/>
            <person name="Tice H."/>
            <person name="Pitluck S."/>
            <person name="Chertkov O."/>
            <person name="Brettin T."/>
            <person name="Bruce D."/>
            <person name="Han C."/>
            <person name="Schmutz J."/>
            <person name="Larimer F."/>
            <person name="Land M.L."/>
            <person name="Hauser L."/>
            <person name="Kyrpides N."/>
            <person name="Mikhailova N."/>
            <person name="Ye Q."/>
            <person name="Zhou J."/>
            <person name="Richardson P."/>
            <person name="Fields M.W."/>
        </authorList>
    </citation>
    <scope>NUCLEOTIDE SEQUENCE [LARGE SCALE GENOMIC DNA]</scope>
    <source>
        <strain evidence="2">QYMF</strain>
    </source>
</reference>
<dbReference type="eggNOG" id="COG5423">
    <property type="taxonomic scope" value="Bacteria"/>
</dbReference>
<dbReference type="EMBL" id="CP000724">
    <property type="protein sequence ID" value="ABR48260.1"/>
    <property type="molecule type" value="Genomic_DNA"/>
</dbReference>
<proteinExistence type="predicted"/>
<evidence type="ECO:0000313" key="2">
    <source>
        <dbReference type="Proteomes" id="UP000001572"/>
    </source>
</evidence>
<gene>
    <name evidence="1" type="ordered locus">Amet_2100</name>
</gene>
<accession>A6TPZ2</accession>
<dbReference type="OrthoDB" id="5420534at2"/>
<protein>
    <recommendedName>
        <fullName evidence="3">Metal-binding protein-like protein</fullName>
    </recommendedName>
</protein>
<dbReference type="AlphaFoldDB" id="A6TPZ2"/>
<keyword evidence="2" id="KW-1185">Reference proteome</keyword>
<evidence type="ECO:0000313" key="1">
    <source>
        <dbReference type="EMBL" id="ABR48260.1"/>
    </source>
</evidence>
<dbReference type="Proteomes" id="UP000001572">
    <property type="component" value="Chromosome"/>
</dbReference>
<organism evidence="1 2">
    <name type="scientific">Alkaliphilus metalliredigens (strain QYMF)</name>
    <dbReference type="NCBI Taxonomy" id="293826"/>
    <lineage>
        <taxon>Bacteria</taxon>
        <taxon>Bacillati</taxon>
        <taxon>Bacillota</taxon>
        <taxon>Clostridia</taxon>
        <taxon>Peptostreptococcales</taxon>
        <taxon>Natronincolaceae</taxon>
        <taxon>Alkaliphilus</taxon>
    </lineage>
</organism>
<sequence>MFKEQLIEAFKEIGFDEYREIKATDIIFSQDVFNQCAKNTCGNFNKNHGCPPRAGSEDERKARVLKYKNAFILSKIASIKSRKEMTDSMELILNINNNLRKTFEDEDVCIMGSGPCSVCKNCMALEDKPCSFPVKTQYSMEGSGIDVVRMSMNQKMTYNAGRGKVGFFTLALYNDEIVRQHQHLV</sequence>
<evidence type="ECO:0008006" key="3">
    <source>
        <dbReference type="Google" id="ProtNLM"/>
    </source>
</evidence>